<evidence type="ECO:0000313" key="2">
    <source>
        <dbReference type="WBParaSite" id="Hba_08309"/>
    </source>
</evidence>
<evidence type="ECO:0000313" key="1">
    <source>
        <dbReference type="Proteomes" id="UP000095283"/>
    </source>
</evidence>
<dbReference type="WBParaSite" id="Hba_08309">
    <property type="protein sequence ID" value="Hba_08309"/>
    <property type="gene ID" value="Hba_08309"/>
</dbReference>
<sequence length="74" mass="8542">MSVSTRHPCLLSHNFKTGLIKKLSKQSERVITVRIHRPFELTVDSDAYEKHKVTSISIGNCKRRTEGFEILLFI</sequence>
<accession>A0A1I7WSZ4</accession>
<proteinExistence type="predicted"/>
<dbReference type="AlphaFoldDB" id="A0A1I7WSZ4"/>
<dbReference type="Proteomes" id="UP000095283">
    <property type="component" value="Unplaced"/>
</dbReference>
<protein>
    <submittedName>
        <fullName evidence="2">Uncharacterized protein</fullName>
    </submittedName>
</protein>
<name>A0A1I7WSZ4_HETBA</name>
<reference evidence="2" key="1">
    <citation type="submission" date="2016-11" db="UniProtKB">
        <authorList>
            <consortium name="WormBaseParasite"/>
        </authorList>
    </citation>
    <scope>IDENTIFICATION</scope>
</reference>
<keyword evidence="1" id="KW-1185">Reference proteome</keyword>
<organism evidence="1 2">
    <name type="scientific">Heterorhabditis bacteriophora</name>
    <name type="common">Entomopathogenic nematode worm</name>
    <dbReference type="NCBI Taxonomy" id="37862"/>
    <lineage>
        <taxon>Eukaryota</taxon>
        <taxon>Metazoa</taxon>
        <taxon>Ecdysozoa</taxon>
        <taxon>Nematoda</taxon>
        <taxon>Chromadorea</taxon>
        <taxon>Rhabditida</taxon>
        <taxon>Rhabditina</taxon>
        <taxon>Rhabditomorpha</taxon>
        <taxon>Strongyloidea</taxon>
        <taxon>Heterorhabditidae</taxon>
        <taxon>Heterorhabditis</taxon>
    </lineage>
</organism>